<name>A0A067Q025_9AGAM</name>
<evidence type="ECO:0000313" key="2">
    <source>
        <dbReference type="EMBL" id="KDQ55931.1"/>
    </source>
</evidence>
<protein>
    <submittedName>
        <fullName evidence="2">Uncharacterized protein</fullName>
    </submittedName>
</protein>
<dbReference type="HOGENOM" id="CLU_2922913_0_0_1"/>
<keyword evidence="3" id="KW-1185">Reference proteome</keyword>
<dbReference type="EMBL" id="KL197723">
    <property type="protein sequence ID" value="KDQ55931.1"/>
    <property type="molecule type" value="Genomic_DNA"/>
</dbReference>
<sequence>MCNSKYTGPIGQPSREPYPKPFPLPMIPAPSTNGEQHPPDKTHSACSKERWTLTSVHPRGS</sequence>
<organism evidence="2 3">
    <name type="scientific">Jaapia argillacea MUCL 33604</name>
    <dbReference type="NCBI Taxonomy" id="933084"/>
    <lineage>
        <taxon>Eukaryota</taxon>
        <taxon>Fungi</taxon>
        <taxon>Dikarya</taxon>
        <taxon>Basidiomycota</taxon>
        <taxon>Agaricomycotina</taxon>
        <taxon>Agaricomycetes</taxon>
        <taxon>Agaricomycetidae</taxon>
        <taxon>Jaapiales</taxon>
        <taxon>Jaapiaceae</taxon>
        <taxon>Jaapia</taxon>
    </lineage>
</organism>
<reference evidence="3" key="1">
    <citation type="journal article" date="2014" name="Proc. Natl. Acad. Sci. U.S.A.">
        <title>Extensive sampling of basidiomycete genomes demonstrates inadequacy of the white-rot/brown-rot paradigm for wood decay fungi.</title>
        <authorList>
            <person name="Riley R."/>
            <person name="Salamov A.A."/>
            <person name="Brown D.W."/>
            <person name="Nagy L.G."/>
            <person name="Floudas D."/>
            <person name="Held B.W."/>
            <person name="Levasseur A."/>
            <person name="Lombard V."/>
            <person name="Morin E."/>
            <person name="Otillar R."/>
            <person name="Lindquist E.A."/>
            <person name="Sun H."/>
            <person name="LaButti K.M."/>
            <person name="Schmutz J."/>
            <person name="Jabbour D."/>
            <person name="Luo H."/>
            <person name="Baker S.E."/>
            <person name="Pisabarro A.G."/>
            <person name="Walton J.D."/>
            <person name="Blanchette R.A."/>
            <person name="Henrissat B."/>
            <person name="Martin F."/>
            <person name="Cullen D."/>
            <person name="Hibbett D.S."/>
            <person name="Grigoriev I.V."/>
        </authorList>
    </citation>
    <scope>NUCLEOTIDE SEQUENCE [LARGE SCALE GENOMIC DNA]</scope>
    <source>
        <strain evidence="3">MUCL 33604</strain>
    </source>
</reference>
<feature type="region of interest" description="Disordered" evidence="1">
    <location>
        <begin position="1"/>
        <end position="61"/>
    </location>
</feature>
<evidence type="ECO:0000256" key="1">
    <source>
        <dbReference type="SAM" id="MobiDB-lite"/>
    </source>
</evidence>
<feature type="compositionally biased region" description="Pro residues" evidence="1">
    <location>
        <begin position="19"/>
        <end position="28"/>
    </location>
</feature>
<dbReference type="AlphaFoldDB" id="A0A067Q025"/>
<evidence type="ECO:0000313" key="3">
    <source>
        <dbReference type="Proteomes" id="UP000027265"/>
    </source>
</evidence>
<proteinExistence type="predicted"/>
<accession>A0A067Q025</accession>
<gene>
    <name evidence="2" type="ORF">JAAARDRAFT_314696</name>
</gene>
<feature type="compositionally biased region" description="Basic and acidic residues" evidence="1">
    <location>
        <begin position="37"/>
        <end position="51"/>
    </location>
</feature>
<dbReference type="Proteomes" id="UP000027265">
    <property type="component" value="Unassembled WGS sequence"/>
</dbReference>
<dbReference type="InParanoid" id="A0A067Q025"/>